<dbReference type="PROSITE" id="PS00041">
    <property type="entry name" value="HTH_ARAC_FAMILY_1"/>
    <property type="match status" value="1"/>
</dbReference>
<dbReference type="PANTHER" id="PTHR11019">
    <property type="entry name" value="HTH-TYPE TRANSCRIPTIONAL REGULATOR NIMR"/>
    <property type="match status" value="1"/>
</dbReference>
<dbReference type="EMBL" id="CP080096">
    <property type="protein sequence ID" value="QYD73079.1"/>
    <property type="molecule type" value="Genomic_DNA"/>
</dbReference>
<protein>
    <submittedName>
        <fullName evidence="6">Helix-turn-helix transcriptional regulator</fullName>
    </submittedName>
</protein>
<dbReference type="Proteomes" id="UP000826462">
    <property type="component" value="Chromosome 2"/>
</dbReference>
<sequence>MTALARNEATGNYIAPHSHPRGQLLYATSGLMRAATDTGIWLLPPQRGLWIPAGVVHDQRMLSPTTIRTLYIEPATAERLGNTCRTIEVSALLKELILALLAEPIEYSLSEKNQHLVALILIELETARTLNLEIPWPQDRRLLTICEAVLNAPDTPMSLDYWSEKVGGSSRTLIRLFIKETGQTFRHWVQQVRLAEALNRLENGESVANVANGLGYASPSAFAAMFRKTMGQSPTDYLVNRV</sequence>
<dbReference type="SUPFAM" id="SSF51182">
    <property type="entry name" value="RmlC-like cupins"/>
    <property type="match status" value="1"/>
</dbReference>
<keyword evidence="1" id="KW-0805">Transcription regulation</keyword>
<dbReference type="SMART" id="SM00342">
    <property type="entry name" value="HTH_ARAC"/>
    <property type="match status" value="1"/>
</dbReference>
<dbReference type="Gene3D" id="2.60.120.10">
    <property type="entry name" value="Jelly Rolls"/>
    <property type="match status" value="1"/>
</dbReference>
<dbReference type="InterPro" id="IPR018062">
    <property type="entry name" value="HTH_AraC-typ_CS"/>
</dbReference>
<keyword evidence="7" id="KW-1185">Reference proteome</keyword>
<keyword evidence="2" id="KW-0238">DNA-binding</keyword>
<keyword evidence="4" id="KW-0804">Transcription</keyword>
<dbReference type="InterPro" id="IPR014710">
    <property type="entry name" value="RmlC-like_jellyroll"/>
</dbReference>
<evidence type="ECO:0000259" key="5">
    <source>
        <dbReference type="PROSITE" id="PS01124"/>
    </source>
</evidence>
<dbReference type="PANTHER" id="PTHR11019:SF159">
    <property type="entry name" value="TRANSCRIPTIONAL REGULATOR-RELATED"/>
    <property type="match status" value="1"/>
</dbReference>
<dbReference type="InterPro" id="IPR011051">
    <property type="entry name" value="RmlC_Cupin_sf"/>
</dbReference>
<feature type="domain" description="HTH araC/xylS-type" evidence="5">
    <location>
        <begin position="140"/>
        <end position="240"/>
    </location>
</feature>
<organism evidence="6 7">
    <name type="scientific">Paraburkholderia edwinii</name>
    <dbReference type="NCBI Taxonomy" id="2861782"/>
    <lineage>
        <taxon>Bacteria</taxon>
        <taxon>Pseudomonadati</taxon>
        <taxon>Pseudomonadota</taxon>
        <taxon>Betaproteobacteria</taxon>
        <taxon>Burkholderiales</taxon>
        <taxon>Burkholderiaceae</taxon>
        <taxon>Paraburkholderia</taxon>
    </lineage>
</organism>
<keyword evidence="3" id="KW-0010">Activator</keyword>
<evidence type="ECO:0000256" key="3">
    <source>
        <dbReference type="ARBA" id="ARBA00023159"/>
    </source>
</evidence>
<evidence type="ECO:0000256" key="4">
    <source>
        <dbReference type="ARBA" id="ARBA00023163"/>
    </source>
</evidence>
<dbReference type="PROSITE" id="PS01124">
    <property type="entry name" value="HTH_ARAC_FAMILY_2"/>
    <property type="match status" value="1"/>
</dbReference>
<gene>
    <name evidence="6" type="ORF">KZJ38_25755</name>
</gene>
<dbReference type="PRINTS" id="PR00032">
    <property type="entry name" value="HTHARAC"/>
</dbReference>
<name>A0ABX8UVT5_9BURK</name>
<dbReference type="InterPro" id="IPR009057">
    <property type="entry name" value="Homeodomain-like_sf"/>
</dbReference>
<dbReference type="InterPro" id="IPR018060">
    <property type="entry name" value="HTH_AraC"/>
</dbReference>
<evidence type="ECO:0000256" key="2">
    <source>
        <dbReference type="ARBA" id="ARBA00023125"/>
    </source>
</evidence>
<dbReference type="InterPro" id="IPR003313">
    <property type="entry name" value="AraC-bd"/>
</dbReference>
<evidence type="ECO:0000313" key="7">
    <source>
        <dbReference type="Proteomes" id="UP000826462"/>
    </source>
</evidence>
<dbReference type="Pfam" id="PF02311">
    <property type="entry name" value="AraC_binding"/>
    <property type="match status" value="1"/>
</dbReference>
<dbReference type="RefSeq" id="WP_219802646.1">
    <property type="nucleotide sequence ID" value="NZ_CP080096.1"/>
</dbReference>
<dbReference type="Gene3D" id="1.10.10.60">
    <property type="entry name" value="Homeodomain-like"/>
    <property type="match status" value="1"/>
</dbReference>
<dbReference type="InterPro" id="IPR020449">
    <property type="entry name" value="Tscrpt_reg_AraC-type_HTH"/>
</dbReference>
<dbReference type="SUPFAM" id="SSF46689">
    <property type="entry name" value="Homeodomain-like"/>
    <property type="match status" value="1"/>
</dbReference>
<reference evidence="6 7" key="1">
    <citation type="submission" date="2021-07" db="EMBL/GenBank/DDBJ databases">
        <title>Paraburkholderia edwinii protects Aspergillus sp. from phenazines by acting as a toxin sponge.</title>
        <authorList>
            <person name="Dahlstrom K.M."/>
            <person name="Newman D.K."/>
        </authorList>
    </citation>
    <scope>NUCLEOTIDE SEQUENCE [LARGE SCALE GENOMIC DNA]</scope>
    <source>
        <strain evidence="6 7">Pe01</strain>
    </source>
</reference>
<evidence type="ECO:0000256" key="1">
    <source>
        <dbReference type="ARBA" id="ARBA00023015"/>
    </source>
</evidence>
<proteinExistence type="predicted"/>
<dbReference type="Pfam" id="PF12833">
    <property type="entry name" value="HTH_18"/>
    <property type="match status" value="1"/>
</dbReference>
<dbReference type="CDD" id="cd06124">
    <property type="entry name" value="cupin_NimR-like_N"/>
    <property type="match status" value="1"/>
</dbReference>
<accession>A0ABX8UVT5</accession>
<evidence type="ECO:0000313" key="6">
    <source>
        <dbReference type="EMBL" id="QYD73079.1"/>
    </source>
</evidence>